<evidence type="ECO:0008006" key="5">
    <source>
        <dbReference type="Google" id="ProtNLM"/>
    </source>
</evidence>
<evidence type="ECO:0000313" key="3">
    <source>
        <dbReference type="EMBL" id="GLR13270.1"/>
    </source>
</evidence>
<evidence type="ECO:0000259" key="2">
    <source>
        <dbReference type="Pfam" id="PF12102"/>
    </source>
</evidence>
<name>A0ABQ5YIV2_9NEIS</name>
<dbReference type="RefSeq" id="WP_284196377.1">
    <property type="nucleotide sequence ID" value="NZ_BSOG01000002.1"/>
</dbReference>
<proteinExistence type="predicted"/>
<dbReference type="InterPro" id="IPR002711">
    <property type="entry name" value="HNH"/>
</dbReference>
<dbReference type="Proteomes" id="UP001156706">
    <property type="component" value="Unassembled WGS sequence"/>
</dbReference>
<sequence length="316" mass="35440">MGLRDGFDRVLNEYLVASQGDFTQHALANFIRRSLRDTVAVAVGENERLVLKGSAGQGNWARGPWVGIFDKLVTSSAQSGYYPVYLFREDMTGLYLSLNQGMTEAKKLYRSDAKTALKSRAANFRAMLGKEVAYFPELDIDLRPSDPANDTAFYEAGNICAQFYPLGQLPSEAQLISDLMIMVKLYETLIQGETNSEVSTTTVEGDEPPEMAYEDATRFRMHKRIERNAGLARAVKKHHGYTCQVCNTNFEARYGEIGKEYIEAHHLRPLASLKGKKVAMDPTKDFAVLCANCHRMIHRSGCVDDIAQFKKAHYRG</sequence>
<dbReference type="InterPro" id="IPR003615">
    <property type="entry name" value="HNH_nuc"/>
</dbReference>
<reference evidence="4" key="1">
    <citation type="journal article" date="2019" name="Int. J. Syst. Evol. Microbiol.">
        <title>The Global Catalogue of Microorganisms (GCM) 10K type strain sequencing project: providing services to taxonomists for standard genome sequencing and annotation.</title>
        <authorList>
            <consortium name="The Broad Institute Genomics Platform"/>
            <consortium name="The Broad Institute Genome Sequencing Center for Infectious Disease"/>
            <person name="Wu L."/>
            <person name="Ma J."/>
        </authorList>
    </citation>
    <scope>NUCLEOTIDE SEQUENCE [LARGE SCALE GENOMIC DNA]</scope>
    <source>
        <strain evidence="4">NBRC 110044</strain>
    </source>
</reference>
<dbReference type="InterPro" id="IPR021961">
    <property type="entry name" value="McrB_DNA-bd"/>
</dbReference>
<keyword evidence="4" id="KW-1185">Reference proteome</keyword>
<accession>A0ABQ5YIV2</accession>
<protein>
    <recommendedName>
        <fullName evidence="5">DUF3578 domain-containing protein</fullName>
    </recommendedName>
</protein>
<evidence type="ECO:0000259" key="1">
    <source>
        <dbReference type="Pfam" id="PF01844"/>
    </source>
</evidence>
<feature type="domain" description="HNH" evidence="1">
    <location>
        <begin position="243"/>
        <end position="299"/>
    </location>
</feature>
<organism evidence="3 4">
    <name type="scientific">Chitinimonas prasina</name>
    <dbReference type="NCBI Taxonomy" id="1434937"/>
    <lineage>
        <taxon>Bacteria</taxon>
        <taxon>Pseudomonadati</taxon>
        <taxon>Pseudomonadota</taxon>
        <taxon>Betaproteobacteria</taxon>
        <taxon>Neisseriales</taxon>
        <taxon>Chitinibacteraceae</taxon>
        <taxon>Chitinimonas</taxon>
    </lineage>
</organism>
<gene>
    <name evidence="3" type="ORF">GCM10007907_20600</name>
</gene>
<dbReference type="Pfam" id="PF01844">
    <property type="entry name" value="HNH"/>
    <property type="match status" value="1"/>
</dbReference>
<feature type="domain" description="Type IV methyl-directed restriction enzyme EcoKMcrB subunit DNA-binding" evidence="2">
    <location>
        <begin position="9"/>
        <end position="189"/>
    </location>
</feature>
<dbReference type="EMBL" id="BSOG01000002">
    <property type="protein sequence ID" value="GLR13270.1"/>
    <property type="molecule type" value="Genomic_DNA"/>
</dbReference>
<evidence type="ECO:0000313" key="4">
    <source>
        <dbReference type="Proteomes" id="UP001156706"/>
    </source>
</evidence>
<dbReference type="CDD" id="cd00085">
    <property type="entry name" value="HNHc"/>
    <property type="match status" value="1"/>
</dbReference>
<dbReference type="Gene3D" id="3.30.920.90">
    <property type="match status" value="1"/>
</dbReference>
<dbReference type="Pfam" id="PF12102">
    <property type="entry name" value="MrcB_N"/>
    <property type="match status" value="1"/>
</dbReference>
<comment type="caution">
    <text evidence="3">The sequence shown here is derived from an EMBL/GenBank/DDBJ whole genome shotgun (WGS) entry which is preliminary data.</text>
</comment>